<evidence type="ECO:0000313" key="4">
    <source>
        <dbReference type="EMBL" id="EAW12800.1"/>
    </source>
</evidence>
<dbReference type="EMBL" id="DS027049">
    <property type="protein sequence ID" value="EAW12800.1"/>
    <property type="molecule type" value="Genomic_DNA"/>
</dbReference>
<evidence type="ECO:0000256" key="1">
    <source>
        <dbReference type="PROSITE-ProRule" id="PRU00175"/>
    </source>
</evidence>
<dbReference type="InterPro" id="IPR045194">
    <property type="entry name" value="MGRN1/RNF157-like"/>
</dbReference>
<dbReference type="RefSeq" id="XP_001274226.1">
    <property type="nucleotide sequence ID" value="XM_001274225.1"/>
</dbReference>
<dbReference type="OMA" id="AIGAPHY"/>
<accession>A1CAN2</accession>
<dbReference type="eggNOG" id="ENOG502SBGS">
    <property type="taxonomic scope" value="Eukaryota"/>
</dbReference>
<feature type="compositionally biased region" description="Acidic residues" evidence="2">
    <location>
        <begin position="348"/>
        <end position="357"/>
    </location>
</feature>
<feature type="region of interest" description="Disordered" evidence="2">
    <location>
        <begin position="216"/>
        <end position="299"/>
    </location>
</feature>
<dbReference type="PROSITE" id="PS50089">
    <property type="entry name" value="ZF_RING_2"/>
    <property type="match status" value="1"/>
</dbReference>
<feature type="region of interest" description="Disordered" evidence="2">
    <location>
        <begin position="1"/>
        <end position="63"/>
    </location>
</feature>
<dbReference type="GO" id="GO:0016567">
    <property type="term" value="P:protein ubiquitination"/>
    <property type="evidence" value="ECO:0007669"/>
    <property type="project" value="TreeGrafter"/>
</dbReference>
<feature type="compositionally biased region" description="Basic and acidic residues" evidence="2">
    <location>
        <begin position="361"/>
        <end position="373"/>
    </location>
</feature>
<dbReference type="GeneID" id="4706436"/>
<feature type="compositionally biased region" description="Polar residues" evidence="2">
    <location>
        <begin position="273"/>
        <end position="295"/>
    </location>
</feature>
<dbReference type="InterPro" id="IPR001841">
    <property type="entry name" value="Znf_RING"/>
</dbReference>
<dbReference type="GO" id="GO:0061630">
    <property type="term" value="F:ubiquitin protein ligase activity"/>
    <property type="evidence" value="ECO:0007669"/>
    <property type="project" value="UniProtKB-EC"/>
</dbReference>
<gene>
    <name evidence="4" type="ORF">ACLA_012280</name>
</gene>
<keyword evidence="1" id="KW-0479">Metal-binding</keyword>
<dbReference type="HOGENOM" id="CLU_613903_0_0_1"/>
<dbReference type="GO" id="GO:0008270">
    <property type="term" value="F:zinc ion binding"/>
    <property type="evidence" value="ECO:0007669"/>
    <property type="project" value="UniProtKB-KW"/>
</dbReference>
<dbReference type="Pfam" id="PF13920">
    <property type="entry name" value="zf-C3HC4_3"/>
    <property type="match status" value="1"/>
</dbReference>
<dbReference type="SUPFAM" id="SSF57850">
    <property type="entry name" value="RING/U-box"/>
    <property type="match status" value="1"/>
</dbReference>
<protein>
    <submittedName>
        <fullName evidence="4">C3HC4 finger protein</fullName>
    </submittedName>
</protein>
<dbReference type="PANTHER" id="PTHR22996:SF0">
    <property type="entry name" value="RE60872P-RELATED"/>
    <property type="match status" value="1"/>
</dbReference>
<dbReference type="Gene3D" id="3.30.40.10">
    <property type="entry name" value="Zinc/RING finger domain, C3HC4 (zinc finger)"/>
    <property type="match status" value="1"/>
</dbReference>
<evidence type="ECO:0000259" key="3">
    <source>
        <dbReference type="PROSITE" id="PS50089"/>
    </source>
</evidence>
<feature type="compositionally biased region" description="Low complexity" evidence="2">
    <location>
        <begin position="233"/>
        <end position="244"/>
    </location>
</feature>
<dbReference type="PANTHER" id="PTHR22996">
    <property type="entry name" value="MAHOGUNIN"/>
    <property type="match status" value="1"/>
</dbReference>
<feature type="compositionally biased region" description="Polar residues" evidence="2">
    <location>
        <begin position="22"/>
        <end position="63"/>
    </location>
</feature>
<feature type="domain" description="RING-type" evidence="3">
    <location>
        <begin position="385"/>
        <end position="434"/>
    </location>
</feature>
<name>A1CAN2_ASPCL</name>
<dbReference type="KEGG" id="act:ACLA_012280"/>
<feature type="region of interest" description="Disordered" evidence="2">
    <location>
        <begin position="331"/>
        <end position="376"/>
    </location>
</feature>
<sequence>MDVQLPHPAIGEPSSMAPVLPNLQNNGSHGALGSQNISQGAPTGTTSGSSRPHFHGQNSNTNMYTTPTFSGDFTFTAANNGQLNFQPVMQLPTNTVAQPTQMEFSAPPQNTATFDQRQHGNAIRYWHMQRPSYPQMRPTPIQPPNSTSINGQPVLVQQAHHAQSQNSTAPNYRMTPQDTGTNNIQAAHSASGVGGRPIYPRPFYVQPSQYMPYPQSGVSPGITQNRRHSRTQSSTINSHSTNISPGSPPQHIRAGGQVGRRRTRPADEANPQFARQISTSQVPRVPNTATSSMGSESPMMETPRYFTYLTPEHRLHIQRLAELEALTNSIRSGHPVSGSHVRRSLDNDGYDLDDDLPETPRGLDDAKDGRPEPKEDDELTVNLECKICMSQLVDTVMLPCGHAILCRWCAEQHMPSSRVDRTWIKGQPVCPMCRAAVKSKIRIYLS</sequence>
<keyword evidence="5" id="KW-1185">Reference proteome</keyword>
<dbReference type="Proteomes" id="UP000006701">
    <property type="component" value="Unassembled WGS sequence"/>
</dbReference>
<dbReference type="InterPro" id="IPR013083">
    <property type="entry name" value="Znf_RING/FYVE/PHD"/>
</dbReference>
<dbReference type="OrthoDB" id="1711136at2759"/>
<dbReference type="STRING" id="344612.A1CAN2"/>
<reference evidence="4 5" key="1">
    <citation type="journal article" date="2008" name="PLoS Genet.">
        <title>Genomic islands in the pathogenic filamentous fungus Aspergillus fumigatus.</title>
        <authorList>
            <person name="Fedorova N.D."/>
            <person name="Khaldi N."/>
            <person name="Joardar V.S."/>
            <person name="Maiti R."/>
            <person name="Amedeo P."/>
            <person name="Anderson M.J."/>
            <person name="Crabtree J."/>
            <person name="Silva J.C."/>
            <person name="Badger J.H."/>
            <person name="Albarraq A."/>
            <person name="Angiuoli S."/>
            <person name="Bussey H."/>
            <person name="Bowyer P."/>
            <person name="Cotty P.J."/>
            <person name="Dyer P.S."/>
            <person name="Egan A."/>
            <person name="Galens K."/>
            <person name="Fraser-Liggett C.M."/>
            <person name="Haas B.J."/>
            <person name="Inman J.M."/>
            <person name="Kent R."/>
            <person name="Lemieux S."/>
            <person name="Malavazi I."/>
            <person name="Orvis J."/>
            <person name="Roemer T."/>
            <person name="Ronning C.M."/>
            <person name="Sundaram J.P."/>
            <person name="Sutton G."/>
            <person name="Turner G."/>
            <person name="Venter J.C."/>
            <person name="White O.R."/>
            <person name="Whitty B.R."/>
            <person name="Youngman P."/>
            <person name="Wolfe K.H."/>
            <person name="Goldman G.H."/>
            <person name="Wortman J.R."/>
            <person name="Jiang B."/>
            <person name="Denning D.W."/>
            <person name="Nierman W.C."/>
        </authorList>
    </citation>
    <scope>NUCLEOTIDE SEQUENCE [LARGE SCALE GENOMIC DNA]</scope>
    <source>
        <strain evidence="5">ATCC 1007 / CBS 513.65 / DSM 816 / NCTC 3887 / NRRL 1</strain>
    </source>
</reference>
<proteinExistence type="predicted"/>
<evidence type="ECO:0000256" key="2">
    <source>
        <dbReference type="SAM" id="MobiDB-lite"/>
    </source>
</evidence>
<evidence type="ECO:0000313" key="5">
    <source>
        <dbReference type="Proteomes" id="UP000006701"/>
    </source>
</evidence>
<keyword evidence="1" id="KW-0863">Zinc-finger</keyword>
<dbReference type="VEuPathDB" id="FungiDB:ACLA_012280"/>
<keyword evidence="1" id="KW-0862">Zinc</keyword>
<dbReference type="AlphaFoldDB" id="A1CAN2"/>
<organism evidence="4 5">
    <name type="scientific">Aspergillus clavatus (strain ATCC 1007 / CBS 513.65 / DSM 816 / NCTC 3887 / NRRL 1 / QM 1276 / 107)</name>
    <dbReference type="NCBI Taxonomy" id="344612"/>
    <lineage>
        <taxon>Eukaryota</taxon>
        <taxon>Fungi</taxon>
        <taxon>Dikarya</taxon>
        <taxon>Ascomycota</taxon>
        <taxon>Pezizomycotina</taxon>
        <taxon>Eurotiomycetes</taxon>
        <taxon>Eurotiomycetidae</taxon>
        <taxon>Eurotiales</taxon>
        <taxon>Aspergillaceae</taxon>
        <taxon>Aspergillus</taxon>
        <taxon>Aspergillus subgen. Fumigati</taxon>
    </lineage>
</organism>
<dbReference type="SMART" id="SM00184">
    <property type="entry name" value="RING"/>
    <property type="match status" value="1"/>
</dbReference>